<protein>
    <recommendedName>
        <fullName evidence="4">ATP-binding protein</fullName>
    </recommendedName>
</protein>
<evidence type="ECO:0000313" key="3">
    <source>
        <dbReference type="Proteomes" id="UP001208651"/>
    </source>
</evidence>
<organism evidence="2 3">
    <name type="scientific">Aeromonas media</name>
    <dbReference type="NCBI Taxonomy" id="651"/>
    <lineage>
        <taxon>Bacteria</taxon>
        <taxon>Pseudomonadati</taxon>
        <taxon>Pseudomonadota</taxon>
        <taxon>Gammaproteobacteria</taxon>
        <taxon>Aeromonadales</taxon>
        <taxon>Aeromonadaceae</taxon>
        <taxon>Aeromonas</taxon>
    </lineage>
</organism>
<feature type="non-terminal residue" evidence="2">
    <location>
        <position position="1"/>
    </location>
</feature>
<feature type="transmembrane region" description="Helical" evidence="1">
    <location>
        <begin position="258"/>
        <end position="280"/>
    </location>
</feature>
<proteinExistence type="predicted"/>
<evidence type="ECO:0000256" key="1">
    <source>
        <dbReference type="SAM" id="Phobius"/>
    </source>
</evidence>
<name>A0AAW5RML2_AERME</name>
<evidence type="ECO:0000313" key="2">
    <source>
        <dbReference type="EMBL" id="MCV3288298.1"/>
    </source>
</evidence>
<reference evidence="2" key="1">
    <citation type="submission" date="2022-01" db="EMBL/GenBank/DDBJ databases">
        <title>Comparison of Fish pathogen Aeromonas spp.</title>
        <authorList>
            <person name="Dubey S."/>
            <person name="Sorum H."/>
            <person name="Munangandu H.M."/>
        </authorList>
    </citation>
    <scope>NUCLEOTIDE SEQUENCE</scope>
    <source>
        <strain evidence="2">SD/21-15</strain>
    </source>
</reference>
<dbReference type="EMBL" id="JAJVCY010000011">
    <property type="protein sequence ID" value="MCV3288298.1"/>
    <property type="molecule type" value="Genomic_DNA"/>
</dbReference>
<dbReference type="SUPFAM" id="SSF52540">
    <property type="entry name" value="P-loop containing nucleoside triphosphate hydrolases"/>
    <property type="match status" value="1"/>
</dbReference>
<keyword evidence="1" id="KW-0812">Transmembrane</keyword>
<keyword evidence="1" id="KW-1133">Transmembrane helix</keyword>
<dbReference type="Proteomes" id="UP001208651">
    <property type="component" value="Unassembled WGS sequence"/>
</dbReference>
<dbReference type="AlphaFoldDB" id="A0AAW5RML2"/>
<accession>A0AAW5RML2</accession>
<dbReference type="RefSeq" id="WP_263684849.1">
    <property type="nucleotide sequence ID" value="NZ_JAJVCY010000011.1"/>
</dbReference>
<dbReference type="InterPro" id="IPR027417">
    <property type="entry name" value="P-loop_NTPase"/>
</dbReference>
<gene>
    <name evidence="2" type="ORF">LZT28_08505</name>
</gene>
<dbReference type="Gene3D" id="3.40.50.300">
    <property type="entry name" value="P-loop containing nucleotide triphosphate hydrolases"/>
    <property type="match status" value="1"/>
</dbReference>
<comment type="caution">
    <text evidence="2">The sequence shown here is derived from an EMBL/GenBank/DDBJ whole genome shotgun (WGS) entry which is preliminary data.</text>
</comment>
<keyword evidence="1" id="KW-0472">Membrane</keyword>
<sequence length="282" mass="31048">SILPNEPLPDIASSQGRVMNSPEDLNRLYTYVSDSIGSAMADILALNVEHKDGKREIGNITDKLRDIRGRFDSELQQLKTHAEWDTFTLAFFGETNAGKSTIIESLRILFKEESRQALLQQHADDLEQFSQALTAQLEHVREGLRALYSEYTGEVASICQSTARLTQIVQSEAQERNTIAQAEADARTRIAQQEAEARIAVQQQVAAHRQQIAEADARAKRDLAEQESNARLALEQQETSQRLEIAQAHAISRFKVRLALFGVGGVLIGASAVAAVLTLAGA</sequence>
<evidence type="ECO:0008006" key="4">
    <source>
        <dbReference type="Google" id="ProtNLM"/>
    </source>
</evidence>